<dbReference type="InterPro" id="IPR003163">
    <property type="entry name" value="Tscrpt_reg_HTH_APSES-type"/>
</dbReference>
<reference evidence="3 4" key="1">
    <citation type="submission" date="2015-09" db="EMBL/GenBank/DDBJ databases">
        <title>Host preference determinants of Valsa canker pathogens revealed by comparative genomics.</title>
        <authorList>
            <person name="Yin Z."/>
            <person name="Huang L."/>
        </authorList>
    </citation>
    <scope>NUCLEOTIDE SEQUENCE [LARGE SCALE GENOMIC DNA]</scope>
    <source>
        <strain evidence="3 4">YSFL</strain>
    </source>
</reference>
<name>A0A423W8W7_CYTCH</name>
<dbReference type="PANTHER" id="PTHR38044">
    <property type="entry name" value="BOUQUET FORMATION PROTEIN 4"/>
    <property type="match status" value="1"/>
</dbReference>
<dbReference type="InterPro" id="IPR036887">
    <property type="entry name" value="HTH_APSES_sf"/>
</dbReference>
<protein>
    <recommendedName>
        <fullName evidence="2">HTH APSES-type domain-containing protein</fullName>
    </recommendedName>
</protein>
<dbReference type="SUPFAM" id="SSF54616">
    <property type="entry name" value="DNA-binding domain of Mlu1-box binding protein MBP1"/>
    <property type="match status" value="1"/>
</dbReference>
<dbReference type="PANTHER" id="PTHR38044:SF1">
    <property type="entry name" value="BOUQUET FORMATION PROTEIN 4"/>
    <property type="match status" value="1"/>
</dbReference>
<comment type="caution">
    <text evidence="3">The sequence shown here is derived from an EMBL/GenBank/DDBJ whole genome shotgun (WGS) entry which is preliminary data.</text>
</comment>
<dbReference type="AlphaFoldDB" id="A0A423W8W7"/>
<dbReference type="GO" id="GO:0070197">
    <property type="term" value="P:meiotic attachment of telomere to nuclear envelope"/>
    <property type="evidence" value="ECO:0007669"/>
    <property type="project" value="InterPro"/>
</dbReference>
<gene>
    <name evidence="3" type="ORF">VSDG_03156</name>
</gene>
<feature type="domain" description="HTH APSES-type" evidence="2">
    <location>
        <begin position="169"/>
        <end position="276"/>
    </location>
</feature>
<dbReference type="OrthoDB" id="5213981at2759"/>
<sequence length="727" mass="80823">MDEHIINRLLRQAMPDEGPNTVAHQGLWSTSLAMRPKDDFQFSDNRSMSLHRTSSTTTPPSSPPLLSLPDSFEACSDSNESLETPPSHRLSYQRWLLKDGSPCKDQTDTDTDTYEYMLSQTDGPSDDKRALPVTRNPFLTDWVPAHVDIVASRRLRRLQLDTGVLDFAYVVVPLPEGIISAVFNPSPSSYSLLRRSSDGYFSAMSMLKVAFPDATAREVDSEREYIKAVSTTKPGITSDNFWIDAAFALELAEDYGLLPYVRALLDPADITIQTTSSDGSFEHITAPPRYPPTAVANPSISPVSVDNTTIQTSGDGSPIGPDGKPVVRLFDPRMSLKHQGVPDHLLITLNPTNRVRHLQYINPVTNMLEPDPSSLVITIDGVVYTRGGSHRQGGAIVLLHQTCPWTTLAYLQEWDPHTKEQALLESLCQSLIMIQSLVAADPPLKEVRIMTSSRELCALFGLGMDRMNGGVAAAVEQWLSQTDMSYWRNIDQRWRDITDGNAGRPVDVRLWLVPEEEIQPATEVAIAEIYRGDGRDWYEEHGKGHDLLRPKSDESSHATGADSNGNYCGTDITITIENEVRRFSDQAVFVPPQNIVDQGSEVVARWATETKMMYKQALLYLEVANQGIAAVRSAASKDPGYRRPHKEHWEAYSKSVALSHAQQAAVAHFERFMAEHPVLERARDVEGGQDSVEMDTDAAGGDLVQTVVDMVMMDEKLDQADARMEWE</sequence>
<feature type="region of interest" description="Disordered" evidence="1">
    <location>
        <begin position="49"/>
        <end position="87"/>
    </location>
</feature>
<feature type="compositionally biased region" description="Basic and acidic residues" evidence="1">
    <location>
        <begin position="541"/>
        <end position="556"/>
    </location>
</feature>
<evidence type="ECO:0000313" key="4">
    <source>
        <dbReference type="Proteomes" id="UP000284375"/>
    </source>
</evidence>
<proteinExistence type="predicted"/>
<evidence type="ECO:0000259" key="2">
    <source>
        <dbReference type="PROSITE" id="PS51299"/>
    </source>
</evidence>
<keyword evidence="4" id="KW-1185">Reference proteome</keyword>
<dbReference type="InterPro" id="IPR037548">
    <property type="entry name" value="Bqt4"/>
</dbReference>
<dbReference type="PROSITE" id="PS51299">
    <property type="entry name" value="HTH_APSES"/>
    <property type="match status" value="1"/>
</dbReference>
<dbReference type="STRING" id="252740.A0A423W8W7"/>
<dbReference type="Proteomes" id="UP000284375">
    <property type="component" value="Unassembled WGS sequence"/>
</dbReference>
<feature type="region of interest" description="Disordered" evidence="1">
    <location>
        <begin position="541"/>
        <end position="564"/>
    </location>
</feature>
<evidence type="ECO:0000256" key="1">
    <source>
        <dbReference type="SAM" id="MobiDB-lite"/>
    </source>
</evidence>
<dbReference type="EMBL" id="LJZO01000010">
    <property type="protein sequence ID" value="ROV99747.1"/>
    <property type="molecule type" value="Genomic_DNA"/>
</dbReference>
<dbReference type="GO" id="GO:0044820">
    <property type="term" value="P:mitotic telomere tethering at nuclear periphery"/>
    <property type="evidence" value="ECO:0007669"/>
    <property type="project" value="TreeGrafter"/>
</dbReference>
<evidence type="ECO:0000313" key="3">
    <source>
        <dbReference type="EMBL" id="ROV99747.1"/>
    </source>
</evidence>
<accession>A0A423W8W7</accession>
<dbReference type="GO" id="GO:0003677">
    <property type="term" value="F:DNA binding"/>
    <property type="evidence" value="ECO:0007669"/>
    <property type="project" value="InterPro"/>
</dbReference>
<feature type="compositionally biased region" description="Low complexity" evidence="1">
    <location>
        <begin position="53"/>
        <end position="69"/>
    </location>
</feature>
<dbReference type="GO" id="GO:1990862">
    <property type="term" value="C:nuclear membrane complex Bqt3-Bqt4"/>
    <property type="evidence" value="ECO:0007669"/>
    <property type="project" value="InterPro"/>
</dbReference>
<organism evidence="3 4">
    <name type="scientific">Cytospora chrysosperma</name>
    <name type="common">Cytospora canker fungus</name>
    <name type="synonym">Sphaeria chrysosperma</name>
    <dbReference type="NCBI Taxonomy" id="252740"/>
    <lineage>
        <taxon>Eukaryota</taxon>
        <taxon>Fungi</taxon>
        <taxon>Dikarya</taxon>
        <taxon>Ascomycota</taxon>
        <taxon>Pezizomycotina</taxon>
        <taxon>Sordariomycetes</taxon>
        <taxon>Sordariomycetidae</taxon>
        <taxon>Diaporthales</taxon>
        <taxon>Cytosporaceae</taxon>
        <taxon>Cytospora</taxon>
    </lineage>
</organism>